<name>A0A173UBE5_PARDI</name>
<evidence type="ECO:0000313" key="4">
    <source>
        <dbReference type="Proteomes" id="UP000095591"/>
    </source>
</evidence>
<feature type="domain" description="Xylose isomerase-like TIM barrel" evidence="2">
    <location>
        <begin position="26"/>
        <end position="274"/>
    </location>
</feature>
<protein>
    <submittedName>
        <fullName evidence="3">D-tagatose 3-epimerase</fullName>
        <ecNumber evidence="3">5.3.1.-</ecNumber>
    </submittedName>
</protein>
<dbReference type="GO" id="GO:0016853">
    <property type="term" value="F:isomerase activity"/>
    <property type="evidence" value="ECO:0007669"/>
    <property type="project" value="UniProtKB-KW"/>
</dbReference>
<organism evidence="3 4">
    <name type="scientific">Parabacteroides distasonis</name>
    <dbReference type="NCBI Taxonomy" id="823"/>
    <lineage>
        <taxon>Bacteria</taxon>
        <taxon>Pseudomonadati</taxon>
        <taxon>Bacteroidota</taxon>
        <taxon>Bacteroidia</taxon>
        <taxon>Bacteroidales</taxon>
        <taxon>Tannerellaceae</taxon>
        <taxon>Parabacteroides</taxon>
    </lineage>
</organism>
<gene>
    <name evidence="3" type="ORF">ERS852429_02005</name>
</gene>
<keyword evidence="1 3" id="KW-0413">Isomerase</keyword>
<reference evidence="3 4" key="1">
    <citation type="submission" date="2015-09" db="EMBL/GenBank/DDBJ databases">
        <authorList>
            <consortium name="Pathogen Informatics"/>
        </authorList>
    </citation>
    <scope>NUCLEOTIDE SEQUENCE [LARGE SCALE GENOMIC DNA]</scope>
    <source>
        <strain evidence="3 4">2789STDY5608872</strain>
    </source>
</reference>
<evidence type="ECO:0000256" key="1">
    <source>
        <dbReference type="ARBA" id="ARBA00023235"/>
    </source>
</evidence>
<dbReference type="SUPFAM" id="SSF51658">
    <property type="entry name" value="Xylose isomerase-like"/>
    <property type="match status" value="1"/>
</dbReference>
<dbReference type="Proteomes" id="UP000095591">
    <property type="component" value="Unassembled WGS sequence"/>
</dbReference>
<dbReference type="PANTHER" id="PTHR43489">
    <property type="entry name" value="ISOMERASE"/>
    <property type="match status" value="1"/>
</dbReference>
<evidence type="ECO:0000313" key="3">
    <source>
        <dbReference type="EMBL" id="CUN11567.1"/>
    </source>
</evidence>
<proteinExistence type="predicted"/>
<dbReference type="InterPro" id="IPR036237">
    <property type="entry name" value="Xyl_isomerase-like_sf"/>
</dbReference>
<dbReference type="InterPro" id="IPR050417">
    <property type="entry name" value="Sugar_Epim/Isomerase"/>
</dbReference>
<dbReference type="AlphaFoldDB" id="A0A173UBE5"/>
<dbReference type="GeneID" id="93522299"/>
<evidence type="ECO:0000259" key="2">
    <source>
        <dbReference type="Pfam" id="PF01261"/>
    </source>
</evidence>
<dbReference type="PANTHER" id="PTHR43489:SF7">
    <property type="entry name" value="3-DEHYDRO-D-GULOSIDE 4-EPIMERASE-RELATED"/>
    <property type="match status" value="1"/>
</dbReference>
<dbReference type="InterPro" id="IPR013022">
    <property type="entry name" value="Xyl_isomerase-like_TIM-brl"/>
</dbReference>
<dbReference type="EMBL" id="CYXP01000004">
    <property type="protein sequence ID" value="CUN11567.1"/>
    <property type="molecule type" value="Genomic_DNA"/>
</dbReference>
<dbReference type="RefSeq" id="WP_008778708.1">
    <property type="nucleotide sequence ID" value="NZ_CAXSKO010000011.1"/>
</dbReference>
<dbReference type="EC" id="5.3.1.-" evidence="3"/>
<accession>A0A173UBE5</accession>
<sequence>MNPTFGASILSWIPPMWTPEAGLFAIQQASAAGFDLLEILLPPSMEFDAPIVKRQLKQHGLKATCSLNLPKEAHIPFYPKKATCLIKEALDKASELEVDYLGGVLHSGIGVFSGKQRTQEEENTLCEVWAEVAEYAARSGITIGIEPINRYESYMCTSAEEVLRFIKCVNAPNLSLHLDTFHMNIEETSFYEPVIAAGSRLRHIHMTESDRGMLGEGNVRWDDLFRGLQEIDFNGNLVLENFSNSVPGMAEAVSLWRPSKYNADALAKGSLAFMRKMARKYQ</sequence>
<dbReference type="Gene3D" id="3.20.20.150">
    <property type="entry name" value="Divalent-metal-dependent TIM barrel enzymes"/>
    <property type="match status" value="1"/>
</dbReference>
<dbReference type="Pfam" id="PF01261">
    <property type="entry name" value="AP_endonuc_2"/>
    <property type="match status" value="1"/>
</dbReference>